<dbReference type="Proteomes" id="UP000504636">
    <property type="component" value="Unplaced"/>
</dbReference>
<dbReference type="AlphaFoldDB" id="A0A6A6YI42"/>
<organism evidence="1">
    <name type="scientific">Mytilinidion resinicola</name>
    <dbReference type="NCBI Taxonomy" id="574789"/>
    <lineage>
        <taxon>Eukaryota</taxon>
        <taxon>Fungi</taxon>
        <taxon>Dikarya</taxon>
        <taxon>Ascomycota</taxon>
        <taxon>Pezizomycotina</taxon>
        <taxon>Dothideomycetes</taxon>
        <taxon>Pleosporomycetidae</taxon>
        <taxon>Mytilinidiales</taxon>
        <taxon>Mytilinidiaceae</taxon>
        <taxon>Mytilinidion</taxon>
    </lineage>
</organism>
<dbReference type="RefSeq" id="XP_033575192.1">
    <property type="nucleotide sequence ID" value="XM_033723480.1"/>
</dbReference>
<gene>
    <name evidence="1 3" type="ORF">BDZ99DRAFT_49703</name>
</gene>
<keyword evidence="2" id="KW-1185">Reference proteome</keyword>
<evidence type="ECO:0000313" key="2">
    <source>
        <dbReference type="Proteomes" id="UP000504636"/>
    </source>
</evidence>
<reference evidence="3" key="2">
    <citation type="submission" date="2020-04" db="EMBL/GenBank/DDBJ databases">
        <authorList>
            <consortium name="NCBI Genome Project"/>
        </authorList>
    </citation>
    <scope>NUCLEOTIDE SEQUENCE</scope>
    <source>
        <strain evidence="3">CBS 304.34</strain>
    </source>
</reference>
<dbReference type="GeneID" id="54464373"/>
<proteinExistence type="predicted"/>
<dbReference type="EMBL" id="MU003703">
    <property type="protein sequence ID" value="KAF2808228.1"/>
    <property type="molecule type" value="Genomic_DNA"/>
</dbReference>
<evidence type="ECO:0000313" key="1">
    <source>
        <dbReference type="EMBL" id="KAF2808228.1"/>
    </source>
</evidence>
<reference evidence="3" key="3">
    <citation type="submission" date="2025-04" db="UniProtKB">
        <authorList>
            <consortium name="RefSeq"/>
        </authorList>
    </citation>
    <scope>IDENTIFICATION</scope>
    <source>
        <strain evidence="3">CBS 304.34</strain>
    </source>
</reference>
<name>A0A6A6YI42_9PEZI</name>
<evidence type="ECO:0000313" key="3">
    <source>
        <dbReference type="RefSeq" id="XP_033575192.1"/>
    </source>
</evidence>
<sequence length="91" mass="10240">METIRLEGGGCWRFLELVRLSAMRNQVIFTPAPPPQLLPPGYCHRPGELLTGIVGSVLCTLAAKSNTFTQCYRRWQQFEICGCSKARALQR</sequence>
<accession>A0A6A6YI42</accession>
<protein>
    <submittedName>
        <fullName evidence="1 3">Uncharacterized protein</fullName>
    </submittedName>
</protein>
<reference evidence="1 3" key="1">
    <citation type="journal article" date="2020" name="Stud. Mycol.">
        <title>101 Dothideomycetes genomes: a test case for predicting lifestyles and emergence of pathogens.</title>
        <authorList>
            <person name="Haridas S."/>
            <person name="Albert R."/>
            <person name="Binder M."/>
            <person name="Bloem J."/>
            <person name="Labutti K."/>
            <person name="Salamov A."/>
            <person name="Andreopoulos B."/>
            <person name="Baker S."/>
            <person name="Barry K."/>
            <person name="Bills G."/>
            <person name="Bluhm B."/>
            <person name="Cannon C."/>
            <person name="Castanera R."/>
            <person name="Culley D."/>
            <person name="Daum C."/>
            <person name="Ezra D."/>
            <person name="Gonzalez J."/>
            <person name="Henrissat B."/>
            <person name="Kuo A."/>
            <person name="Liang C."/>
            <person name="Lipzen A."/>
            <person name="Lutzoni F."/>
            <person name="Magnuson J."/>
            <person name="Mondo S."/>
            <person name="Nolan M."/>
            <person name="Ohm R."/>
            <person name="Pangilinan J."/>
            <person name="Park H.-J."/>
            <person name="Ramirez L."/>
            <person name="Alfaro M."/>
            <person name="Sun H."/>
            <person name="Tritt A."/>
            <person name="Yoshinaga Y."/>
            <person name="Zwiers L.-H."/>
            <person name="Turgeon B."/>
            <person name="Goodwin S."/>
            <person name="Spatafora J."/>
            <person name="Crous P."/>
            <person name="Grigoriev I."/>
        </authorList>
    </citation>
    <scope>NUCLEOTIDE SEQUENCE</scope>
    <source>
        <strain evidence="1 3">CBS 304.34</strain>
    </source>
</reference>